<dbReference type="HAMAP" id="MF_01079">
    <property type="entry name" value="UPF0280"/>
    <property type="match status" value="1"/>
</dbReference>
<protein>
    <recommendedName>
        <fullName evidence="1">UPF0280 protein KDK67_06210</fullName>
    </recommendedName>
</protein>
<comment type="caution">
    <text evidence="2">The sequence shown here is derived from an EMBL/GenBank/DDBJ whole genome shotgun (WGS) entry which is preliminary data.</text>
</comment>
<dbReference type="PIRSF" id="PIRSF006421">
    <property type="entry name" value="UCP006421"/>
    <property type="match status" value="1"/>
</dbReference>
<evidence type="ECO:0000313" key="3">
    <source>
        <dbReference type="Proteomes" id="UP001056766"/>
    </source>
</evidence>
<evidence type="ECO:0000256" key="1">
    <source>
        <dbReference type="HAMAP-Rule" id="MF_01079"/>
    </source>
</evidence>
<organism evidence="2 3">
    <name type="scientific">Methanococcoides seepicolus</name>
    <dbReference type="NCBI Taxonomy" id="2828780"/>
    <lineage>
        <taxon>Archaea</taxon>
        <taxon>Methanobacteriati</taxon>
        <taxon>Methanobacteriota</taxon>
        <taxon>Stenosarchaea group</taxon>
        <taxon>Methanomicrobia</taxon>
        <taxon>Methanosarcinales</taxon>
        <taxon>Methanosarcinaceae</taxon>
        <taxon>Methanococcoides</taxon>
    </lineage>
</organism>
<accession>A0A9E4ZG81</accession>
<dbReference type="SUPFAM" id="SSF143631">
    <property type="entry name" value="ApbE-like"/>
    <property type="match status" value="1"/>
</dbReference>
<reference evidence="2" key="2">
    <citation type="submission" date="2021-04" db="EMBL/GenBank/DDBJ databases">
        <authorList>
            <person name="Dong X."/>
        </authorList>
    </citation>
    <scope>NUCLEOTIDE SEQUENCE</scope>
    <source>
        <strain evidence="2">LLY</strain>
    </source>
</reference>
<comment type="similarity">
    <text evidence="1">Belongs to the UPF0280 family.</text>
</comment>
<dbReference type="RefSeq" id="WP_250867950.1">
    <property type="nucleotide sequence ID" value="NZ_JAGSOI010000019.1"/>
</dbReference>
<dbReference type="InterPro" id="IPR007183">
    <property type="entry name" value="UPF0280"/>
</dbReference>
<dbReference type="Proteomes" id="UP001056766">
    <property type="component" value="Unassembled WGS sequence"/>
</dbReference>
<dbReference type="Gene3D" id="3.10.520.10">
    <property type="entry name" value="ApbE-like domains"/>
    <property type="match status" value="1"/>
</dbReference>
<dbReference type="EMBL" id="JAGSOI010000019">
    <property type="protein sequence ID" value="MCM1986594.1"/>
    <property type="molecule type" value="Genomic_DNA"/>
</dbReference>
<keyword evidence="3" id="KW-1185">Reference proteome</keyword>
<reference evidence="2" key="1">
    <citation type="journal article" date="2021" name="mSystems">
        <title>Bacteria and Archaea Synergistically Convert Glycine Betaine to Biogenic Methane in the Formosa Cold Seep of the South China Sea.</title>
        <authorList>
            <person name="Li L."/>
            <person name="Zhang W."/>
            <person name="Zhang S."/>
            <person name="Song L."/>
            <person name="Sun Q."/>
            <person name="Zhang H."/>
            <person name="Xiang H."/>
            <person name="Dong X."/>
        </authorList>
    </citation>
    <scope>NUCLEOTIDE SEQUENCE</scope>
    <source>
        <strain evidence="2">LLY</strain>
    </source>
</reference>
<name>A0A9E4ZG81_9EURY</name>
<gene>
    <name evidence="2" type="ORF">KDK67_06210</name>
</gene>
<dbReference type="InterPro" id="IPR037456">
    <property type="entry name" value="MA1715-like"/>
</dbReference>
<proteinExistence type="inferred from homology"/>
<dbReference type="InterPro" id="IPR003374">
    <property type="entry name" value="ApbE-like_sf"/>
</dbReference>
<evidence type="ECO:0000313" key="2">
    <source>
        <dbReference type="EMBL" id="MCM1986594.1"/>
    </source>
</evidence>
<dbReference type="NCBIfam" id="NF003324">
    <property type="entry name" value="PRK04334.1-4"/>
    <property type="match status" value="1"/>
</dbReference>
<sequence>MKEHFQLKETIVTIVADDQSYIEVAKDAIAVHRLELEDYIRSDPYFKVTLEPYECSSDAPEVVKRLVAAGNSVGIGPMSAVAGTIAALAVVSMVDAGATSAIVDNGGDIAVINDTPIVIGIYAGQSSIRNIGFTLEPSDHIRGICTSSGTVGPSINFGCADAAVVFSDDVSLADSAATELSNATGIGHDGVERAFDAISSIPGIDGAVVIQGDHMGMWGTIPQITRADVQYECITKG</sequence>
<dbReference type="AlphaFoldDB" id="A0A9E4ZG81"/>